<evidence type="ECO:0000313" key="2">
    <source>
        <dbReference type="Proteomes" id="UP000094342"/>
    </source>
</evidence>
<reference evidence="2" key="1">
    <citation type="submission" date="2016-05" db="EMBL/GenBank/DDBJ databases">
        <authorList>
            <person name="Li Y."/>
        </authorList>
    </citation>
    <scope>NUCLEOTIDE SEQUENCE [LARGE SCALE GENOMIC DNA]</scope>
    <source>
        <strain evidence="2">YIC4027</strain>
    </source>
</reference>
<dbReference type="AlphaFoldDB" id="A0A1E3VFQ1"/>
<organism evidence="1 2">
    <name type="scientific">Sinorhizobium alkalisoli</name>
    <dbReference type="NCBI Taxonomy" id="1752398"/>
    <lineage>
        <taxon>Bacteria</taxon>
        <taxon>Pseudomonadati</taxon>
        <taxon>Pseudomonadota</taxon>
        <taxon>Alphaproteobacteria</taxon>
        <taxon>Hyphomicrobiales</taxon>
        <taxon>Rhizobiaceae</taxon>
        <taxon>Sinorhizobium/Ensifer group</taxon>
        <taxon>Sinorhizobium</taxon>
    </lineage>
</organism>
<accession>A0A1E3VFQ1</accession>
<dbReference type="RefSeq" id="WP_069457338.1">
    <property type="nucleotide sequence ID" value="NZ_CP034909.1"/>
</dbReference>
<dbReference type="InterPro" id="IPR015797">
    <property type="entry name" value="NUDIX_hydrolase-like_dom_sf"/>
</dbReference>
<gene>
    <name evidence="1" type="ORF">A8M32_05145</name>
</gene>
<dbReference type="Proteomes" id="UP000094342">
    <property type="component" value="Unassembled WGS sequence"/>
</dbReference>
<dbReference type="SUPFAM" id="SSF55811">
    <property type="entry name" value="Nudix"/>
    <property type="match status" value="1"/>
</dbReference>
<dbReference type="Gene3D" id="3.90.79.10">
    <property type="entry name" value="Nucleoside Triphosphate Pyrophosphohydrolase"/>
    <property type="match status" value="1"/>
</dbReference>
<dbReference type="OrthoDB" id="9806849at2"/>
<proteinExistence type="predicted"/>
<dbReference type="STRING" id="1752398.A8M32_05145"/>
<keyword evidence="2" id="KW-1185">Reference proteome</keyword>
<protein>
    <submittedName>
        <fullName evidence="1">DNA mismatch repair protein MutT</fullName>
    </submittedName>
</protein>
<dbReference type="EMBL" id="LYBW01000044">
    <property type="protein sequence ID" value="ODR92422.1"/>
    <property type="molecule type" value="Genomic_DNA"/>
</dbReference>
<name>A0A1E3VFQ1_9HYPH</name>
<evidence type="ECO:0000313" key="1">
    <source>
        <dbReference type="EMBL" id="ODR92422.1"/>
    </source>
</evidence>
<sequence>MALIESNQPHWPAEGTVFPVSEVDVRVVAGPHPFHLGQAERVRENWRQEIAANPHLFDGEMVLQRSIRISDGRIDAEAHVVPYSTFLWWRKTRAPGACHLFGMPVLVSSDGAFIAIRMGAHTANAGRVYSPGGSLEPEDIVGGRCDVAANIAREVREETGIVLREADAEPGWQVIHMEGTVTVFRVFRLRSAADEIVARVAAHVAADPHPEIDEAVAIRSSAPGAHDYPGFMPPILEWLFARNGG</sequence>
<comment type="caution">
    <text evidence="1">The sequence shown here is derived from an EMBL/GenBank/DDBJ whole genome shotgun (WGS) entry which is preliminary data.</text>
</comment>